<name>A0ABQ3C7R9_9GAMM</name>
<evidence type="ECO:0000313" key="2">
    <source>
        <dbReference type="EMBL" id="GGZ66533.1"/>
    </source>
</evidence>
<evidence type="ECO:0000313" key="3">
    <source>
        <dbReference type="Proteomes" id="UP000643403"/>
    </source>
</evidence>
<feature type="transmembrane region" description="Helical" evidence="1">
    <location>
        <begin position="72"/>
        <end position="96"/>
    </location>
</feature>
<keyword evidence="1" id="KW-0472">Membrane</keyword>
<feature type="transmembrane region" description="Helical" evidence="1">
    <location>
        <begin position="6"/>
        <end position="27"/>
    </location>
</feature>
<reference evidence="3" key="1">
    <citation type="journal article" date="2019" name="Int. J. Syst. Evol. Microbiol.">
        <title>The Global Catalogue of Microorganisms (GCM) 10K type strain sequencing project: providing services to taxonomists for standard genome sequencing and annotation.</title>
        <authorList>
            <consortium name="The Broad Institute Genomics Platform"/>
            <consortium name="The Broad Institute Genome Sequencing Center for Infectious Disease"/>
            <person name="Wu L."/>
            <person name="Ma J."/>
        </authorList>
    </citation>
    <scope>NUCLEOTIDE SEQUENCE [LARGE SCALE GENOMIC DNA]</scope>
    <source>
        <strain evidence="3">KCTC 22558</strain>
    </source>
</reference>
<keyword evidence="1" id="KW-0812">Transmembrane</keyword>
<evidence type="ECO:0000256" key="1">
    <source>
        <dbReference type="SAM" id="Phobius"/>
    </source>
</evidence>
<feature type="transmembrane region" description="Helical" evidence="1">
    <location>
        <begin position="39"/>
        <end position="60"/>
    </location>
</feature>
<proteinExistence type="predicted"/>
<sequence length="107" mass="12277">MNQQVQLHLALILFLPWFAILGSLFWFYPRQPRTRARRVFDVTSLVVAVVAFVIAMRIGYVIAEPTGTAGNIWRQVVATAGGYAAFLGVMTVAWFLRRRWLRRLLPN</sequence>
<dbReference type="EMBL" id="BMXY01000002">
    <property type="protein sequence ID" value="GGZ66533.1"/>
    <property type="molecule type" value="Genomic_DNA"/>
</dbReference>
<dbReference type="Proteomes" id="UP000643403">
    <property type="component" value="Unassembled WGS sequence"/>
</dbReference>
<keyword evidence="1" id="KW-1133">Transmembrane helix</keyword>
<protein>
    <recommendedName>
        <fullName evidence="4">Transmembrane protein</fullName>
    </recommendedName>
</protein>
<evidence type="ECO:0008006" key="4">
    <source>
        <dbReference type="Google" id="ProtNLM"/>
    </source>
</evidence>
<organism evidence="2 3">
    <name type="scientific">Cognatilysobacter xinjiangensis</name>
    <dbReference type="NCBI Taxonomy" id="546892"/>
    <lineage>
        <taxon>Bacteria</taxon>
        <taxon>Pseudomonadati</taxon>
        <taxon>Pseudomonadota</taxon>
        <taxon>Gammaproteobacteria</taxon>
        <taxon>Lysobacterales</taxon>
        <taxon>Lysobacteraceae</taxon>
        <taxon>Cognatilysobacter</taxon>
    </lineage>
</organism>
<comment type="caution">
    <text evidence="2">The sequence shown here is derived from an EMBL/GenBank/DDBJ whole genome shotgun (WGS) entry which is preliminary data.</text>
</comment>
<dbReference type="RefSeq" id="WP_189449629.1">
    <property type="nucleotide sequence ID" value="NZ_BMXY01000002.1"/>
</dbReference>
<keyword evidence="3" id="KW-1185">Reference proteome</keyword>
<gene>
    <name evidence="2" type="ORF">GCM10008101_20950</name>
</gene>
<accession>A0ABQ3C7R9</accession>